<dbReference type="InterPro" id="IPR001881">
    <property type="entry name" value="EGF-like_Ca-bd_dom"/>
</dbReference>
<dbReference type="PANTHER" id="PTHR12916">
    <property type="entry name" value="CYTOCHROME C OXIDASE POLYPEPTIDE VIC-2"/>
    <property type="match status" value="1"/>
</dbReference>
<dbReference type="PANTHER" id="PTHR12916:SF4">
    <property type="entry name" value="UNINFLATABLE, ISOFORM C"/>
    <property type="match status" value="1"/>
</dbReference>
<evidence type="ECO:0000259" key="8">
    <source>
        <dbReference type="PROSITE" id="PS50026"/>
    </source>
</evidence>
<accession>A0ABY7DF84</accession>
<dbReference type="PROSITE" id="PS00022">
    <property type="entry name" value="EGF_1"/>
    <property type="match status" value="1"/>
</dbReference>
<organism evidence="9 10">
    <name type="scientific">Mya arenaria</name>
    <name type="common">Soft-shell clam</name>
    <dbReference type="NCBI Taxonomy" id="6604"/>
    <lineage>
        <taxon>Eukaryota</taxon>
        <taxon>Metazoa</taxon>
        <taxon>Spiralia</taxon>
        <taxon>Lophotrochozoa</taxon>
        <taxon>Mollusca</taxon>
        <taxon>Bivalvia</taxon>
        <taxon>Autobranchia</taxon>
        <taxon>Heteroconchia</taxon>
        <taxon>Euheterodonta</taxon>
        <taxon>Imparidentia</taxon>
        <taxon>Neoheterodontei</taxon>
        <taxon>Myida</taxon>
        <taxon>Myoidea</taxon>
        <taxon>Myidae</taxon>
        <taxon>Mya</taxon>
    </lineage>
</organism>
<dbReference type="Pfam" id="PF00008">
    <property type="entry name" value="EGF"/>
    <property type="match status" value="1"/>
</dbReference>
<dbReference type="InterPro" id="IPR000742">
    <property type="entry name" value="EGF"/>
</dbReference>
<evidence type="ECO:0000256" key="3">
    <source>
        <dbReference type="ARBA" id="ARBA00022737"/>
    </source>
</evidence>
<comment type="caution">
    <text evidence="5">Lacks conserved residue(s) required for the propagation of feature annotation.</text>
</comment>
<dbReference type="PROSITE" id="PS00010">
    <property type="entry name" value="ASX_HYDROXYL"/>
    <property type="match status" value="1"/>
</dbReference>
<evidence type="ECO:0000256" key="7">
    <source>
        <dbReference type="SAM" id="Phobius"/>
    </source>
</evidence>
<dbReference type="EMBL" id="CP111013">
    <property type="protein sequence ID" value="WAQ95286.1"/>
    <property type="molecule type" value="Genomic_DNA"/>
</dbReference>
<evidence type="ECO:0000256" key="4">
    <source>
        <dbReference type="ARBA" id="ARBA00023157"/>
    </source>
</evidence>
<keyword evidence="7" id="KW-0812">Transmembrane</keyword>
<feature type="disulfide bond" evidence="5">
    <location>
        <begin position="598"/>
        <end position="607"/>
    </location>
</feature>
<dbReference type="Gene3D" id="2.10.25.10">
    <property type="entry name" value="Laminin"/>
    <property type="match status" value="2"/>
</dbReference>
<dbReference type="PROSITE" id="PS01187">
    <property type="entry name" value="EGF_CA"/>
    <property type="match status" value="1"/>
</dbReference>
<keyword evidence="7" id="KW-0472">Membrane</keyword>
<evidence type="ECO:0000256" key="5">
    <source>
        <dbReference type="PROSITE-ProRule" id="PRU00076"/>
    </source>
</evidence>
<feature type="domain" description="EGF-like" evidence="8">
    <location>
        <begin position="407"/>
        <end position="443"/>
    </location>
</feature>
<dbReference type="InterPro" id="IPR018097">
    <property type="entry name" value="EGF_Ca-bd_CS"/>
</dbReference>
<feature type="disulfide bond" evidence="5">
    <location>
        <begin position="416"/>
        <end position="433"/>
    </location>
</feature>
<keyword evidence="7" id="KW-1133">Transmembrane helix</keyword>
<keyword evidence="3" id="KW-0677">Repeat</keyword>
<keyword evidence="4 5" id="KW-1015">Disulfide bond</keyword>
<feature type="transmembrane region" description="Helical" evidence="7">
    <location>
        <begin position="619"/>
        <end position="641"/>
    </location>
</feature>
<dbReference type="SMART" id="SM00179">
    <property type="entry name" value="EGF_CA"/>
    <property type="match status" value="2"/>
</dbReference>
<protein>
    <submittedName>
        <fullName evidence="9">SVEP1-like protein</fullName>
    </submittedName>
</protein>
<gene>
    <name evidence="9" type="ORF">MAR_027976</name>
</gene>
<dbReference type="Gene3D" id="2.10.50.10">
    <property type="entry name" value="Tumor Necrosis Factor Receptor, subunit A, domain 2"/>
    <property type="match status" value="1"/>
</dbReference>
<evidence type="ECO:0000256" key="6">
    <source>
        <dbReference type="SAM" id="MobiDB-lite"/>
    </source>
</evidence>
<dbReference type="SMART" id="SM01411">
    <property type="entry name" value="Ephrin_rec_like"/>
    <property type="match status" value="3"/>
</dbReference>
<feature type="domain" description="EGF-like" evidence="8">
    <location>
        <begin position="572"/>
        <end position="608"/>
    </location>
</feature>
<sequence length="768" mass="84595">MQFHLKRQDKMNKQVAKHKTNNPNHVTDDEFIRIEAPKSTAQQECLSCDEAISVNSRETRGTSDNSERAKPMADCPSKKITSVVDRTETVYNVRDWKTRFYQEVDAHTTELLFSVPESVTTYISKIGASEEIVVIGELSTFENNIQSSCNRNWDAQVVTVNLLQTAKFSATLKLTLLSSATTIEKKNCLDIIRNNSALFNFGNTYLQCGTFTAAISVATTSTGDIEVTCRQSYHFKVTSADLAVDFCVPCGPGLFYSSSSQSCEACPDDHYNGNIMQTTCLSCNSDNCPAGYISTDGFYPCTPCAADSYSSNTTTCAKCPNGGSTVGVPAASSVSQCYNPCPKGEYSISGFRNTQCNPCPLHHFQPFNGMTYCDPCPSSAMTSQTGGVHDSFCVPIEGYYGDQCEKIIHICNGNPCTNGGTCVYGDGQLDYTCNCVTDYDRCVMETKAERMGGNKTGEIDYQQVQDKAACELLCLNNDDCIEATFFTSISGSFICRLFNTEAYLQSAFVAGTVHMAKRCTKGFTGNNCEVDNVDNCIDSKCHETSRCVDKINDYECICSSSKGFAGKYCATPKIPCDASPCQNGSCINVDNIRYECTCQDGYDGINCDNNINKAKSSSAIIIGASVSGGLTLLTVVAFFIYRHRKRGSRLHQEERSGRNDIAHPRKVFDITLDRETDISNTEDGYEAIPADFNCYINLKVDQSPAGPFEDTVQNVDSVSSERNVYNQLDVDRLKDRAKEYQQLNLKDHHDYLVPMRTEKISNINTSNL</sequence>
<keyword evidence="2" id="KW-0732">Signal</keyword>
<name>A0ABY7DF84_MYAAR</name>
<dbReference type="Proteomes" id="UP001164746">
    <property type="component" value="Chromosome 2"/>
</dbReference>
<evidence type="ECO:0000256" key="1">
    <source>
        <dbReference type="ARBA" id="ARBA00022536"/>
    </source>
</evidence>
<evidence type="ECO:0000256" key="2">
    <source>
        <dbReference type="ARBA" id="ARBA00022729"/>
    </source>
</evidence>
<dbReference type="Pfam" id="PF07699">
    <property type="entry name" value="Ephrin_rec_like"/>
    <property type="match status" value="2"/>
</dbReference>
<keyword evidence="10" id="KW-1185">Reference proteome</keyword>
<dbReference type="SMART" id="SM00181">
    <property type="entry name" value="EGF"/>
    <property type="match status" value="3"/>
</dbReference>
<proteinExistence type="predicted"/>
<feature type="domain" description="EGF-like" evidence="8">
    <location>
        <begin position="532"/>
        <end position="570"/>
    </location>
</feature>
<dbReference type="InterPro" id="IPR011641">
    <property type="entry name" value="Tyr-kin_ephrin_A/B_rcpt-like"/>
</dbReference>
<feature type="region of interest" description="Disordered" evidence="6">
    <location>
        <begin position="1"/>
        <end position="25"/>
    </location>
</feature>
<evidence type="ECO:0000313" key="10">
    <source>
        <dbReference type="Proteomes" id="UP001164746"/>
    </source>
</evidence>
<evidence type="ECO:0000313" key="9">
    <source>
        <dbReference type="EMBL" id="WAQ95286.1"/>
    </source>
</evidence>
<dbReference type="SUPFAM" id="SSF57196">
    <property type="entry name" value="EGF/Laminin"/>
    <property type="match status" value="2"/>
</dbReference>
<feature type="compositionally biased region" description="Basic and acidic residues" evidence="6">
    <location>
        <begin position="1"/>
        <end position="12"/>
    </location>
</feature>
<feature type="disulfide bond" evidence="5">
    <location>
        <begin position="576"/>
        <end position="586"/>
    </location>
</feature>
<reference evidence="9" key="1">
    <citation type="submission" date="2022-11" db="EMBL/GenBank/DDBJ databases">
        <title>Centuries of genome instability and evolution in soft-shell clam transmissible cancer (bioRxiv).</title>
        <authorList>
            <person name="Hart S.F.M."/>
            <person name="Yonemitsu M.A."/>
            <person name="Giersch R.M."/>
            <person name="Beal B.F."/>
            <person name="Arriagada G."/>
            <person name="Davis B.W."/>
            <person name="Ostrander E.A."/>
            <person name="Goff S.P."/>
            <person name="Metzger M.J."/>
        </authorList>
    </citation>
    <scope>NUCLEOTIDE SEQUENCE</scope>
    <source>
        <strain evidence="9">MELC-2E11</strain>
        <tissue evidence="9">Siphon/mantle</tissue>
    </source>
</reference>
<dbReference type="PROSITE" id="PS50026">
    <property type="entry name" value="EGF_3"/>
    <property type="match status" value="3"/>
</dbReference>
<dbReference type="PROSITE" id="PS01186">
    <property type="entry name" value="EGF_2"/>
    <property type="match status" value="1"/>
</dbReference>
<dbReference type="InterPro" id="IPR000152">
    <property type="entry name" value="EGF-type_Asp/Asn_hydroxyl_site"/>
</dbReference>
<keyword evidence="1 5" id="KW-0245">EGF-like domain</keyword>